<dbReference type="OrthoDB" id="9816225at2"/>
<dbReference type="RefSeq" id="WP_066076739.1">
    <property type="nucleotide sequence ID" value="NZ_FRDK01000007.1"/>
</dbReference>
<comment type="caution">
    <text evidence="5">The sequence shown here is derived from an EMBL/GenBank/DDBJ whole genome shotgun (WGS) entry which is preliminary data.</text>
</comment>
<comment type="similarity">
    <text evidence="1">Belongs to the type-I restriction system S methylase family.</text>
</comment>
<keyword evidence="6" id="KW-1185">Reference proteome</keyword>
<dbReference type="InterPro" id="IPR000055">
    <property type="entry name" value="Restrct_endonuc_typeI_TRD"/>
</dbReference>
<keyword evidence="2" id="KW-0680">Restriction system</keyword>
<dbReference type="PANTHER" id="PTHR30408">
    <property type="entry name" value="TYPE-1 RESTRICTION ENZYME ECOKI SPECIFICITY PROTEIN"/>
    <property type="match status" value="1"/>
</dbReference>
<dbReference type="GO" id="GO:0009307">
    <property type="term" value="P:DNA restriction-modification system"/>
    <property type="evidence" value="ECO:0007669"/>
    <property type="project" value="UniProtKB-KW"/>
</dbReference>
<evidence type="ECO:0000259" key="4">
    <source>
        <dbReference type="Pfam" id="PF01420"/>
    </source>
</evidence>
<protein>
    <recommendedName>
        <fullName evidence="4">Type I restriction modification DNA specificity domain-containing protein</fullName>
    </recommendedName>
</protein>
<evidence type="ECO:0000313" key="6">
    <source>
        <dbReference type="Proteomes" id="UP000077164"/>
    </source>
</evidence>
<dbReference type="CDD" id="cd17260">
    <property type="entry name" value="RMtype1_S_EcoEI-TRD1-CR1_like"/>
    <property type="match status" value="1"/>
</dbReference>
<proteinExistence type="inferred from homology"/>
<dbReference type="InterPro" id="IPR052021">
    <property type="entry name" value="Type-I_RS_S_subunit"/>
</dbReference>
<dbReference type="Proteomes" id="UP000077164">
    <property type="component" value="Unassembled WGS sequence"/>
</dbReference>
<name>A0A167YQ72_9FLAO</name>
<accession>A0A167YQ72</accession>
<feature type="domain" description="Type I restriction modification DNA specificity" evidence="4">
    <location>
        <begin position="2"/>
        <end position="178"/>
    </location>
</feature>
<evidence type="ECO:0000256" key="1">
    <source>
        <dbReference type="ARBA" id="ARBA00010923"/>
    </source>
</evidence>
<dbReference type="SUPFAM" id="SSF116734">
    <property type="entry name" value="DNA methylase specificity domain"/>
    <property type="match status" value="2"/>
</dbReference>
<sequence>MNKWKQTSIGEFIDFNPSESIKKDKIARKIPMDKLGTFQRKINGSEHSKYSAGPKFRNEDTLVAKITPCLENGKTAYVDILEENEVAFGSSEFIVLRENQNSDSKFIYYLARSPLFRDKAISCMEGTSGRKRVNEGALKRQEILVPKLKSDQQKIASVLSALDDKIELNNKINIELEQMAKTLYDYWFVQFDYPNTNGKPYKSSDGEMVYNTVLKMEIPKRWEVKKLRKISYIINGYAFKSEWYSKVGKKIIRTKNFDNGYIVLDDVVYLPVLKAEEFRKYELENFDFLMVMVGASTGKHCIVNSNVLPALQNQNMWRFKSLEGNQFFLNMLLKNVIIELENTTNGSARGFFQKDTFLEKDILHPSKNELKKYKEIASPIFSKIDVNLKQNQELAQLRDWLLPMLMNGQVTVGDAEEMVNEQLDRVAEGGVDYKKD</sequence>
<evidence type="ECO:0000256" key="3">
    <source>
        <dbReference type="ARBA" id="ARBA00023125"/>
    </source>
</evidence>
<dbReference type="STRING" id="249352.SAMN05444395_1074"/>
<reference evidence="5 6" key="1">
    <citation type="submission" date="2016-03" db="EMBL/GenBank/DDBJ databases">
        <title>Draft genome sequence of Flavobacterium fryxellicola DSM 16209.</title>
        <authorList>
            <person name="Shin S.-K."/>
            <person name="Yi H."/>
        </authorList>
    </citation>
    <scope>NUCLEOTIDE SEQUENCE [LARGE SCALE GENOMIC DNA]</scope>
    <source>
        <strain evidence="5 6">DSM 16209</strain>
    </source>
</reference>
<feature type="domain" description="Type I restriction modification DNA specificity" evidence="4">
    <location>
        <begin position="219"/>
        <end position="394"/>
    </location>
</feature>
<dbReference type="EMBL" id="LVJE01000006">
    <property type="protein sequence ID" value="OAB29663.1"/>
    <property type="molecule type" value="Genomic_DNA"/>
</dbReference>
<dbReference type="AlphaFoldDB" id="A0A167YQ72"/>
<evidence type="ECO:0000256" key="2">
    <source>
        <dbReference type="ARBA" id="ARBA00022747"/>
    </source>
</evidence>
<dbReference type="Gene3D" id="3.90.220.20">
    <property type="entry name" value="DNA methylase specificity domains"/>
    <property type="match status" value="2"/>
</dbReference>
<dbReference type="Pfam" id="PF01420">
    <property type="entry name" value="Methylase_S"/>
    <property type="match status" value="2"/>
</dbReference>
<evidence type="ECO:0000313" key="5">
    <source>
        <dbReference type="EMBL" id="OAB29663.1"/>
    </source>
</evidence>
<dbReference type="PANTHER" id="PTHR30408:SF13">
    <property type="entry name" value="TYPE I RESTRICTION ENZYME HINDI SPECIFICITY SUBUNIT"/>
    <property type="match status" value="1"/>
</dbReference>
<organism evidence="5 6">
    <name type="scientific">Flavobacterium fryxellicola</name>
    <dbReference type="NCBI Taxonomy" id="249352"/>
    <lineage>
        <taxon>Bacteria</taxon>
        <taxon>Pseudomonadati</taxon>
        <taxon>Bacteroidota</taxon>
        <taxon>Flavobacteriia</taxon>
        <taxon>Flavobacteriales</taxon>
        <taxon>Flavobacteriaceae</taxon>
        <taxon>Flavobacterium</taxon>
    </lineage>
</organism>
<dbReference type="InterPro" id="IPR044946">
    <property type="entry name" value="Restrct_endonuc_typeI_TRD_sf"/>
</dbReference>
<gene>
    <name evidence="5" type="ORF">FBFR_02750</name>
</gene>
<dbReference type="GO" id="GO:0003677">
    <property type="term" value="F:DNA binding"/>
    <property type="evidence" value="ECO:0007669"/>
    <property type="project" value="UniProtKB-KW"/>
</dbReference>
<keyword evidence="3" id="KW-0238">DNA-binding</keyword>